<dbReference type="EMBL" id="JAUSZT010000002">
    <property type="protein sequence ID" value="MDQ0995684.1"/>
    <property type="molecule type" value="Genomic_DNA"/>
</dbReference>
<dbReference type="RefSeq" id="WP_307277321.1">
    <property type="nucleotide sequence ID" value="NZ_JAUSZT010000002.1"/>
</dbReference>
<reference evidence="1 2" key="1">
    <citation type="submission" date="2023-07" db="EMBL/GenBank/DDBJ databases">
        <title>Comparative genomics of wheat-associated soil bacteria to identify genetic determinants of phenazine resistance.</title>
        <authorList>
            <person name="Mouncey N."/>
        </authorList>
    </citation>
    <scope>NUCLEOTIDE SEQUENCE [LARGE SCALE GENOMIC DNA]</scope>
    <source>
        <strain evidence="1 2">W4I11</strain>
    </source>
</reference>
<keyword evidence="2" id="KW-1185">Reference proteome</keyword>
<proteinExistence type="predicted"/>
<evidence type="ECO:0000313" key="1">
    <source>
        <dbReference type="EMBL" id="MDQ0995684.1"/>
    </source>
</evidence>
<comment type="caution">
    <text evidence="1">The sequence shown here is derived from an EMBL/GenBank/DDBJ whole genome shotgun (WGS) entry which is preliminary data.</text>
</comment>
<accession>A0ABU0S4N4</accession>
<gene>
    <name evidence="1" type="ORF">QFZ34_000861</name>
</gene>
<organism evidence="1 2">
    <name type="scientific">Phyllobacterium ifriqiyense</name>
    <dbReference type="NCBI Taxonomy" id="314238"/>
    <lineage>
        <taxon>Bacteria</taxon>
        <taxon>Pseudomonadati</taxon>
        <taxon>Pseudomonadota</taxon>
        <taxon>Alphaproteobacteria</taxon>
        <taxon>Hyphomicrobiales</taxon>
        <taxon>Phyllobacteriaceae</taxon>
        <taxon>Phyllobacterium</taxon>
    </lineage>
</organism>
<protein>
    <submittedName>
        <fullName evidence="1">Coiled-coil protein SlyX</fullName>
    </submittedName>
</protein>
<name>A0ABU0S4N4_9HYPH</name>
<evidence type="ECO:0000313" key="2">
    <source>
        <dbReference type="Proteomes" id="UP001237780"/>
    </source>
</evidence>
<dbReference type="Proteomes" id="UP001237780">
    <property type="component" value="Unassembled WGS sequence"/>
</dbReference>
<sequence length="132" mass="14985">MATSKRASYLALIRLQKLAKARSELTIAGLNAQLVAIGDESEALFKMQDDRFKPGADLVPPDLIIRRLETNRMRAIHLTDQMAVQRKNLLKISRTLDVLNDRLRSHESEQQRHHATVEIDEYISQLLGKAAN</sequence>